<gene>
    <name evidence="1" type="ORF">M5X04_14620</name>
</gene>
<accession>A0ABT4EDJ8</accession>
<evidence type="ECO:0000313" key="2">
    <source>
        <dbReference type="Proteomes" id="UP001527090"/>
    </source>
</evidence>
<dbReference type="Proteomes" id="UP001527090">
    <property type="component" value="Unassembled WGS sequence"/>
</dbReference>
<comment type="caution">
    <text evidence="1">The sequence shown here is derived from an EMBL/GenBank/DDBJ whole genome shotgun (WGS) entry which is preliminary data.</text>
</comment>
<dbReference type="EMBL" id="JAMDLY010000012">
    <property type="protein sequence ID" value="MCY9530553.1"/>
    <property type="molecule type" value="Genomic_DNA"/>
</dbReference>
<name>A0ABT4EDJ8_PAEAL</name>
<evidence type="ECO:0000313" key="1">
    <source>
        <dbReference type="EMBL" id="MCY9530553.1"/>
    </source>
</evidence>
<keyword evidence="2" id="KW-1185">Reference proteome</keyword>
<organism evidence="1 2">
    <name type="scientific">Paenibacillus alvei</name>
    <name type="common">Bacillus alvei</name>
    <dbReference type="NCBI Taxonomy" id="44250"/>
    <lineage>
        <taxon>Bacteria</taxon>
        <taxon>Bacillati</taxon>
        <taxon>Bacillota</taxon>
        <taxon>Bacilli</taxon>
        <taxon>Bacillales</taxon>
        <taxon>Paenibacillaceae</taxon>
        <taxon>Paenibacillus</taxon>
    </lineage>
</organism>
<protein>
    <submittedName>
        <fullName evidence="1">Uncharacterized protein</fullName>
    </submittedName>
</protein>
<proteinExistence type="predicted"/>
<sequence length="61" mass="7057">MLRIYRTYADTEVSALATEIECPHCGATWMENDVDECGKTFILTCENEECEKQFEMHFDAS</sequence>
<dbReference type="RefSeq" id="WP_268632305.1">
    <property type="nucleotide sequence ID" value="NZ_JAMDLY010000012.1"/>
</dbReference>
<reference evidence="1 2" key="1">
    <citation type="submission" date="2022-05" db="EMBL/GenBank/DDBJ databases">
        <title>Genome Sequencing of Bee-Associated Microbes.</title>
        <authorList>
            <person name="Dunlap C."/>
        </authorList>
    </citation>
    <scope>NUCLEOTIDE SEQUENCE [LARGE SCALE GENOMIC DNA]</scope>
    <source>
        <strain evidence="1 2">NRRL NRS-750</strain>
    </source>
</reference>